<dbReference type="OrthoDB" id="3473561at2759"/>
<keyword evidence="2" id="KW-1133">Transmembrane helix</keyword>
<feature type="region of interest" description="Disordered" evidence="1">
    <location>
        <begin position="1"/>
        <end position="22"/>
    </location>
</feature>
<evidence type="ECO:0000256" key="1">
    <source>
        <dbReference type="SAM" id="MobiDB-lite"/>
    </source>
</evidence>
<keyword evidence="2" id="KW-0472">Membrane</keyword>
<dbReference type="RefSeq" id="XP_018078431.1">
    <property type="nucleotide sequence ID" value="XM_018219122.1"/>
</dbReference>
<reference evidence="3 4" key="1">
    <citation type="submission" date="2015-10" db="EMBL/GenBank/DDBJ databases">
        <title>Full genome of DAOMC 229536 Phialocephala scopiformis, a fungal endophyte of spruce producing the potent anti-insectan compound rugulosin.</title>
        <authorList>
            <consortium name="DOE Joint Genome Institute"/>
            <person name="Walker A.K."/>
            <person name="Frasz S.L."/>
            <person name="Seifert K.A."/>
            <person name="Miller J.D."/>
            <person name="Mondo S.J."/>
            <person name="Labutti K."/>
            <person name="Lipzen A."/>
            <person name="Dockter R."/>
            <person name="Kennedy M."/>
            <person name="Grigoriev I.V."/>
            <person name="Spatafora J.W."/>
        </authorList>
    </citation>
    <scope>NUCLEOTIDE SEQUENCE [LARGE SCALE GENOMIC DNA]</scope>
    <source>
        <strain evidence="3 4">CBS 120377</strain>
    </source>
</reference>
<dbReference type="GeneID" id="28828848"/>
<dbReference type="AlphaFoldDB" id="A0A194XVB1"/>
<keyword evidence="4" id="KW-1185">Reference proteome</keyword>
<sequence length="87" mass="10020">MSAFSQNYSDNSTNTSFGSPSYPKYTKVMFCIIGGVLAVPVFGLTVKLFDEFVMKKYFPDHPTAGTLVMEFAWQIFPSRNDQRLRYW</sequence>
<organism evidence="3 4">
    <name type="scientific">Mollisia scopiformis</name>
    <name type="common">Conifer needle endophyte fungus</name>
    <name type="synonym">Phialocephala scopiformis</name>
    <dbReference type="NCBI Taxonomy" id="149040"/>
    <lineage>
        <taxon>Eukaryota</taxon>
        <taxon>Fungi</taxon>
        <taxon>Dikarya</taxon>
        <taxon>Ascomycota</taxon>
        <taxon>Pezizomycotina</taxon>
        <taxon>Leotiomycetes</taxon>
        <taxon>Helotiales</taxon>
        <taxon>Mollisiaceae</taxon>
        <taxon>Mollisia</taxon>
    </lineage>
</organism>
<proteinExistence type="predicted"/>
<dbReference type="KEGG" id="psco:LY89DRAFT_727116"/>
<dbReference type="InParanoid" id="A0A194XVB1"/>
<dbReference type="Proteomes" id="UP000070700">
    <property type="component" value="Unassembled WGS sequence"/>
</dbReference>
<protein>
    <submittedName>
        <fullName evidence="3">Uncharacterized protein</fullName>
    </submittedName>
</protein>
<keyword evidence="2" id="KW-0812">Transmembrane</keyword>
<feature type="compositionally biased region" description="Polar residues" evidence="1">
    <location>
        <begin position="1"/>
        <end position="19"/>
    </location>
</feature>
<evidence type="ECO:0000313" key="3">
    <source>
        <dbReference type="EMBL" id="KUJ24076.1"/>
    </source>
</evidence>
<evidence type="ECO:0000256" key="2">
    <source>
        <dbReference type="SAM" id="Phobius"/>
    </source>
</evidence>
<feature type="transmembrane region" description="Helical" evidence="2">
    <location>
        <begin position="25"/>
        <end position="46"/>
    </location>
</feature>
<dbReference type="EMBL" id="KQ947404">
    <property type="protein sequence ID" value="KUJ24076.1"/>
    <property type="molecule type" value="Genomic_DNA"/>
</dbReference>
<name>A0A194XVB1_MOLSC</name>
<accession>A0A194XVB1</accession>
<gene>
    <name evidence="3" type="ORF">LY89DRAFT_727116</name>
</gene>
<evidence type="ECO:0000313" key="4">
    <source>
        <dbReference type="Proteomes" id="UP000070700"/>
    </source>
</evidence>